<dbReference type="AlphaFoldDB" id="A0A0K2X661"/>
<sequence>MDTTALLHTILVHLKIFWGNVSPFALVVFGVHCAFFLCFFIPGLLFRGFMSYFFYALAASCMFGAPIAVRYVLEQQLFKIQTHIQEAFSFTYTNAFIAKVHVKNVGRLSINQCVLRLDVLRPSHNRLQAYLHQWVFEHTYTQTFKVFLAPGQTKDLVMDIEAYPYKQTPFNLSASCY</sequence>
<dbReference type="GeneID" id="82132396"/>
<dbReference type="Proteomes" id="UP000045175">
    <property type="component" value="Unassembled WGS sequence"/>
</dbReference>
<evidence type="ECO:0000313" key="4">
    <source>
        <dbReference type="EMBL" id="CRF45000.1"/>
    </source>
</evidence>
<evidence type="ECO:0000313" key="5">
    <source>
        <dbReference type="EMBL" id="CRF53014.1"/>
    </source>
</evidence>
<dbReference type="Proteomes" id="UP000041394">
    <property type="component" value="Unassembled WGS sequence"/>
</dbReference>
<evidence type="ECO:0000313" key="7">
    <source>
        <dbReference type="Proteomes" id="UP000041394"/>
    </source>
</evidence>
<dbReference type="Pfam" id="PF09624">
    <property type="entry name" value="DUF2393"/>
    <property type="match status" value="1"/>
</dbReference>
<evidence type="ECO:0000313" key="2">
    <source>
        <dbReference type="EMBL" id="CRF41396.1"/>
    </source>
</evidence>
<gene>
    <name evidence="2" type="ORF">HAL011_11900</name>
    <name evidence="3" type="ORF">HAL013_01360</name>
    <name evidence="5" type="ORF">HAL07_14790</name>
    <name evidence="4" type="ORF">HAL09_16310</name>
</gene>
<proteinExistence type="predicted"/>
<feature type="transmembrane region" description="Helical" evidence="1">
    <location>
        <begin position="52"/>
        <end position="73"/>
    </location>
</feature>
<dbReference type="EMBL" id="CDML01000038">
    <property type="protein sequence ID" value="CRF41396.1"/>
    <property type="molecule type" value="Genomic_DNA"/>
</dbReference>
<reference evidence="3" key="1">
    <citation type="submission" date="2014-12" db="EMBL/GenBank/DDBJ databases">
        <title>Whole genome sequences of four Staphylococcus schleiferi canine isolates.</title>
        <authorList>
            <person name="Misic A.M."/>
            <person name="Cain C."/>
            <person name="Morris D.O."/>
            <person name="Rankin S."/>
            <person name="Beiting D."/>
        </authorList>
    </citation>
    <scope>NUCLEOTIDE SEQUENCE</scope>
    <source>
        <strain evidence="2">ASB11</strain>
        <strain evidence="3">ASB13</strain>
        <strain evidence="5">ASB7</strain>
        <strain evidence="4">ASB9</strain>
    </source>
</reference>
<dbReference type="STRING" id="1578720.HAL011_11900"/>
<reference evidence="6" key="2">
    <citation type="submission" date="2014-12" db="EMBL/GenBank/DDBJ databases">
        <authorList>
            <person name="Smet A."/>
        </authorList>
    </citation>
    <scope>NUCLEOTIDE SEQUENCE [LARGE SCALE GENOMIC DNA]</scope>
</reference>
<dbReference type="EMBL" id="CDMN01000070">
    <property type="protein sequence ID" value="CRF45000.1"/>
    <property type="molecule type" value="Genomic_DNA"/>
</dbReference>
<keyword evidence="1" id="KW-0812">Transmembrane</keyword>
<protein>
    <submittedName>
        <fullName evidence="5">Putative</fullName>
    </submittedName>
</protein>
<keyword evidence="6" id="KW-1185">Reference proteome</keyword>
<reference evidence="7 8" key="3">
    <citation type="submission" date="2014-12" db="EMBL/GenBank/DDBJ databases">
        <authorList>
            <person name="Jaenicke S."/>
        </authorList>
    </citation>
    <scope>NUCLEOTIDE SEQUENCE [LARGE SCALE GENOMIC DNA]</scope>
</reference>
<dbReference type="Proteomes" id="UP000038622">
    <property type="component" value="Unassembled WGS sequence"/>
</dbReference>
<keyword evidence="1" id="KW-1133">Transmembrane helix</keyword>
<evidence type="ECO:0000313" key="6">
    <source>
        <dbReference type="Proteomes" id="UP000038622"/>
    </source>
</evidence>
<name>A0A0K2X661_9HELI</name>
<feature type="transmembrane region" description="Helical" evidence="1">
    <location>
        <begin position="24"/>
        <end position="46"/>
    </location>
</feature>
<evidence type="ECO:0000313" key="9">
    <source>
        <dbReference type="Proteomes" id="UP000045175"/>
    </source>
</evidence>
<dbReference type="EMBL" id="CDMH01000006">
    <property type="protein sequence ID" value="CRF41987.1"/>
    <property type="molecule type" value="Genomic_DNA"/>
</dbReference>
<evidence type="ECO:0000313" key="3">
    <source>
        <dbReference type="EMBL" id="CRF41987.1"/>
    </source>
</evidence>
<evidence type="ECO:0000313" key="8">
    <source>
        <dbReference type="Proteomes" id="UP000043437"/>
    </source>
</evidence>
<dbReference type="EMBL" id="CDMG01000009">
    <property type="protein sequence ID" value="CRF53014.1"/>
    <property type="molecule type" value="Genomic_DNA"/>
</dbReference>
<dbReference type="InterPro" id="IPR013417">
    <property type="entry name" value="CHP02588"/>
</dbReference>
<evidence type="ECO:0000256" key="1">
    <source>
        <dbReference type="SAM" id="Phobius"/>
    </source>
</evidence>
<dbReference type="RefSeq" id="WP_197271557.1">
    <property type="nucleotide sequence ID" value="NZ_CDMG01000009.1"/>
</dbReference>
<accession>A0A0K2X661</accession>
<dbReference type="Proteomes" id="UP000043437">
    <property type="component" value="Unassembled WGS sequence"/>
</dbReference>
<organism evidence="3 9">
    <name type="scientific">Helicobacter ailurogastricus</name>
    <dbReference type="NCBI Taxonomy" id="1578720"/>
    <lineage>
        <taxon>Bacteria</taxon>
        <taxon>Pseudomonadati</taxon>
        <taxon>Campylobacterota</taxon>
        <taxon>Epsilonproteobacteria</taxon>
        <taxon>Campylobacterales</taxon>
        <taxon>Helicobacteraceae</taxon>
        <taxon>Helicobacter</taxon>
    </lineage>
</organism>
<keyword evidence="1" id="KW-0472">Membrane</keyword>